<dbReference type="SUPFAM" id="SSF55729">
    <property type="entry name" value="Acyl-CoA N-acyltransferases (Nat)"/>
    <property type="match status" value="1"/>
</dbReference>
<reference evidence="2 3" key="1">
    <citation type="submission" date="2021-12" db="EMBL/GenBank/DDBJ databases">
        <title>Genome sequencing of bacteria with rrn-lacking chromosome and rrn-plasmid.</title>
        <authorList>
            <person name="Anda M."/>
            <person name="Iwasaki W."/>
        </authorList>
    </citation>
    <scope>NUCLEOTIDE SEQUENCE [LARGE SCALE GENOMIC DNA]</scope>
    <source>
        <strain evidence="2 3">DSM 100852</strain>
    </source>
</reference>
<dbReference type="AlphaFoldDB" id="A0AAU9CIP6"/>
<keyword evidence="3" id="KW-1185">Reference proteome</keyword>
<dbReference type="Proteomes" id="UP001348817">
    <property type="component" value="Chromosome"/>
</dbReference>
<dbReference type="Gene3D" id="3.40.630.30">
    <property type="match status" value="1"/>
</dbReference>
<name>A0AAU9CIP6_9BACT</name>
<sequence>MREFKIRLESLGESHRASFYPWVKDEEAVRYSLSAFQRMKTDADTDKWFDGVLSEKGTVNKAVVLHDTDVCVGYAGLCKMSKANKSAEYFIFIGDRSNWGKGIGSLVTKMILNIGFGELGLNRITLTVSEPNVWAVKAYRRSGFQMEGRLRQACLRDGEYHDKFAMSILRDEWEKQNHKNIHIC</sequence>
<dbReference type="InterPro" id="IPR000182">
    <property type="entry name" value="GNAT_dom"/>
</dbReference>
<feature type="domain" description="N-acetyltransferase" evidence="1">
    <location>
        <begin position="6"/>
        <end position="171"/>
    </location>
</feature>
<evidence type="ECO:0000259" key="1">
    <source>
        <dbReference type="PROSITE" id="PS51186"/>
    </source>
</evidence>
<gene>
    <name evidence="2" type="ORF">FUAX_12080</name>
</gene>
<dbReference type="Pfam" id="PF13302">
    <property type="entry name" value="Acetyltransf_3"/>
    <property type="match status" value="1"/>
</dbReference>
<dbReference type="InterPro" id="IPR016181">
    <property type="entry name" value="Acyl_CoA_acyltransferase"/>
</dbReference>
<proteinExistence type="predicted"/>
<dbReference type="GO" id="GO:0016747">
    <property type="term" value="F:acyltransferase activity, transferring groups other than amino-acyl groups"/>
    <property type="evidence" value="ECO:0007669"/>
    <property type="project" value="InterPro"/>
</dbReference>
<dbReference type="EMBL" id="AP025314">
    <property type="protein sequence ID" value="BDD08776.1"/>
    <property type="molecule type" value="Genomic_DNA"/>
</dbReference>
<dbReference type="PANTHER" id="PTHR43415">
    <property type="entry name" value="SPERMIDINE N(1)-ACETYLTRANSFERASE"/>
    <property type="match status" value="1"/>
</dbReference>
<organism evidence="2 3">
    <name type="scientific">Fulvitalea axinellae</name>
    <dbReference type="NCBI Taxonomy" id="1182444"/>
    <lineage>
        <taxon>Bacteria</taxon>
        <taxon>Pseudomonadati</taxon>
        <taxon>Bacteroidota</taxon>
        <taxon>Cytophagia</taxon>
        <taxon>Cytophagales</taxon>
        <taxon>Persicobacteraceae</taxon>
        <taxon>Fulvitalea</taxon>
    </lineage>
</organism>
<evidence type="ECO:0000313" key="3">
    <source>
        <dbReference type="Proteomes" id="UP001348817"/>
    </source>
</evidence>
<dbReference type="KEGG" id="fax:FUAX_12080"/>
<evidence type="ECO:0000313" key="2">
    <source>
        <dbReference type="EMBL" id="BDD08776.1"/>
    </source>
</evidence>
<dbReference type="PROSITE" id="PS51186">
    <property type="entry name" value="GNAT"/>
    <property type="match status" value="1"/>
</dbReference>
<dbReference type="RefSeq" id="WP_338394011.1">
    <property type="nucleotide sequence ID" value="NZ_AP025314.1"/>
</dbReference>
<accession>A0AAU9CIP6</accession>
<dbReference type="PANTHER" id="PTHR43415:SF3">
    <property type="entry name" value="GNAT-FAMILY ACETYLTRANSFERASE"/>
    <property type="match status" value="1"/>
</dbReference>
<protein>
    <submittedName>
        <fullName evidence="2">N-acetyltransferase</fullName>
    </submittedName>
</protein>